<organism evidence="1 2">
    <name type="scientific">Linum trigynum</name>
    <dbReference type="NCBI Taxonomy" id="586398"/>
    <lineage>
        <taxon>Eukaryota</taxon>
        <taxon>Viridiplantae</taxon>
        <taxon>Streptophyta</taxon>
        <taxon>Embryophyta</taxon>
        <taxon>Tracheophyta</taxon>
        <taxon>Spermatophyta</taxon>
        <taxon>Magnoliopsida</taxon>
        <taxon>eudicotyledons</taxon>
        <taxon>Gunneridae</taxon>
        <taxon>Pentapetalae</taxon>
        <taxon>rosids</taxon>
        <taxon>fabids</taxon>
        <taxon>Malpighiales</taxon>
        <taxon>Linaceae</taxon>
        <taxon>Linum</taxon>
    </lineage>
</organism>
<evidence type="ECO:0000313" key="1">
    <source>
        <dbReference type="EMBL" id="CAL1376679.1"/>
    </source>
</evidence>
<name>A0AAV2DT53_9ROSI</name>
<reference evidence="1 2" key="1">
    <citation type="submission" date="2024-04" db="EMBL/GenBank/DDBJ databases">
        <authorList>
            <person name="Fracassetti M."/>
        </authorList>
    </citation>
    <scope>NUCLEOTIDE SEQUENCE [LARGE SCALE GENOMIC DNA]</scope>
</reference>
<dbReference type="EMBL" id="OZ034816">
    <property type="protein sequence ID" value="CAL1376679.1"/>
    <property type="molecule type" value="Genomic_DNA"/>
</dbReference>
<proteinExistence type="predicted"/>
<evidence type="ECO:0000313" key="2">
    <source>
        <dbReference type="Proteomes" id="UP001497516"/>
    </source>
</evidence>
<keyword evidence="2" id="KW-1185">Reference proteome</keyword>
<gene>
    <name evidence="1" type="ORF">LTRI10_LOCUS18392</name>
</gene>
<protein>
    <submittedName>
        <fullName evidence="1">Uncharacterized protein</fullName>
    </submittedName>
</protein>
<dbReference type="Proteomes" id="UP001497516">
    <property type="component" value="Chromosome 3"/>
</dbReference>
<accession>A0AAV2DT53</accession>
<dbReference type="AlphaFoldDB" id="A0AAV2DT53"/>
<sequence length="70" mass="7725">MPTRAGTHVRRPSEGSFTPTSVVLLQRKAMAAGKLLVHVRPKYCQEYGHSEAWDGVVTVAARKIHRPAES</sequence>